<evidence type="ECO:0000256" key="1">
    <source>
        <dbReference type="SAM" id="MobiDB-lite"/>
    </source>
</evidence>
<dbReference type="AlphaFoldDB" id="A0A061RSY2"/>
<accession>A0A061RSY2</accession>
<evidence type="ECO:0000313" key="2">
    <source>
        <dbReference type="EMBL" id="JAC75992.1"/>
    </source>
</evidence>
<dbReference type="EMBL" id="GBEZ01009605">
    <property type="protein sequence ID" value="JAC75992.1"/>
    <property type="molecule type" value="Transcribed_RNA"/>
</dbReference>
<feature type="non-terminal residue" evidence="2">
    <location>
        <position position="1"/>
    </location>
</feature>
<feature type="compositionally biased region" description="Polar residues" evidence="1">
    <location>
        <begin position="64"/>
        <end position="76"/>
    </location>
</feature>
<sequence>GRGGGAQKPVGASRALHSRRWEHPASIPCNISSCGFHLCPCAPLGPNPGRKFQLREGGSKDGGRQSQACRQGNETDPQAHRPPGGAGSLHSSPR</sequence>
<proteinExistence type="predicted"/>
<protein>
    <submittedName>
        <fullName evidence="2">Uncharacterized protein</fullName>
    </submittedName>
</protein>
<feature type="non-terminal residue" evidence="2">
    <location>
        <position position="94"/>
    </location>
</feature>
<name>A0A061RSY2_9CHLO</name>
<gene>
    <name evidence="2" type="ORF">TSPGSL018_21487</name>
</gene>
<organism evidence="2">
    <name type="scientific">Tetraselmis sp. GSL018</name>
    <dbReference type="NCBI Taxonomy" id="582737"/>
    <lineage>
        <taxon>Eukaryota</taxon>
        <taxon>Viridiplantae</taxon>
        <taxon>Chlorophyta</taxon>
        <taxon>core chlorophytes</taxon>
        <taxon>Chlorodendrophyceae</taxon>
        <taxon>Chlorodendrales</taxon>
        <taxon>Chlorodendraceae</taxon>
        <taxon>Tetraselmis</taxon>
    </lineage>
</organism>
<feature type="compositionally biased region" description="Basic and acidic residues" evidence="1">
    <location>
        <begin position="53"/>
        <end position="63"/>
    </location>
</feature>
<reference evidence="2" key="1">
    <citation type="submission" date="2014-05" db="EMBL/GenBank/DDBJ databases">
        <title>The transcriptome of the halophilic microalga Tetraselmis sp. GSL018 isolated from the Great Salt Lake, Utah.</title>
        <authorList>
            <person name="Jinkerson R.E."/>
            <person name="D'Adamo S."/>
            <person name="Posewitz M.C."/>
        </authorList>
    </citation>
    <scope>NUCLEOTIDE SEQUENCE</scope>
    <source>
        <strain evidence="2">GSL018</strain>
    </source>
</reference>
<feature type="region of interest" description="Disordered" evidence="1">
    <location>
        <begin position="47"/>
        <end position="94"/>
    </location>
</feature>